<reference evidence="2" key="2">
    <citation type="submission" date="2023-01" db="EMBL/GenBank/DDBJ databases">
        <title>Draft genome sequence of Portibacter lacus strain NBRC 108769.</title>
        <authorList>
            <person name="Sun Q."/>
            <person name="Mori K."/>
        </authorList>
    </citation>
    <scope>NUCLEOTIDE SEQUENCE</scope>
    <source>
        <strain evidence="2">NBRC 108769</strain>
    </source>
</reference>
<evidence type="ECO:0000259" key="1">
    <source>
        <dbReference type="Pfam" id="PF11845"/>
    </source>
</evidence>
<dbReference type="AlphaFoldDB" id="A0AA37WD88"/>
<dbReference type="EMBL" id="BSOH01000014">
    <property type="protein sequence ID" value="GLR17681.1"/>
    <property type="molecule type" value="Genomic_DNA"/>
</dbReference>
<organism evidence="2 3">
    <name type="scientific">Portibacter lacus</name>
    <dbReference type="NCBI Taxonomy" id="1099794"/>
    <lineage>
        <taxon>Bacteria</taxon>
        <taxon>Pseudomonadati</taxon>
        <taxon>Bacteroidota</taxon>
        <taxon>Saprospiria</taxon>
        <taxon>Saprospirales</taxon>
        <taxon>Haliscomenobacteraceae</taxon>
        <taxon>Portibacter</taxon>
    </lineage>
</organism>
<dbReference type="RefSeq" id="WP_235291350.1">
    <property type="nucleotide sequence ID" value="NZ_BSOH01000014.1"/>
</dbReference>
<sequence length="194" mass="21651">MKLKFLIIAILGVIITSCNMEQKGSKAKIDQDQEALMQRGKEVAQNTFKALSQELKKSMEEGGIEKAIAYCNINALPITDSLSNEYHAEIKRTSAKYRNPKNAPTMAEGKVLLAYQELKDKGEDMKPKLAEVGGKQIFYAPIVMQEMCMKCHGPKDQISAYDKILAKYPTDLATGYKTGDLRGMWSITLLPNKI</sequence>
<feature type="domain" description="Tll0287-like" evidence="1">
    <location>
        <begin position="27"/>
        <end position="188"/>
    </location>
</feature>
<evidence type="ECO:0000313" key="2">
    <source>
        <dbReference type="EMBL" id="GLR17681.1"/>
    </source>
</evidence>
<gene>
    <name evidence="2" type="ORF">GCM10007940_22960</name>
</gene>
<protein>
    <recommendedName>
        <fullName evidence="1">Tll0287-like domain-containing protein</fullName>
    </recommendedName>
</protein>
<evidence type="ECO:0000313" key="3">
    <source>
        <dbReference type="Proteomes" id="UP001156666"/>
    </source>
</evidence>
<keyword evidence="3" id="KW-1185">Reference proteome</keyword>
<dbReference type="Pfam" id="PF11845">
    <property type="entry name" value="Tll0287-like"/>
    <property type="match status" value="1"/>
</dbReference>
<reference evidence="2" key="1">
    <citation type="journal article" date="2014" name="Int. J. Syst. Evol. Microbiol.">
        <title>Complete genome sequence of Corynebacterium casei LMG S-19264T (=DSM 44701T), isolated from a smear-ripened cheese.</title>
        <authorList>
            <consortium name="US DOE Joint Genome Institute (JGI-PGF)"/>
            <person name="Walter F."/>
            <person name="Albersmeier A."/>
            <person name="Kalinowski J."/>
            <person name="Ruckert C."/>
        </authorList>
    </citation>
    <scope>NUCLEOTIDE SEQUENCE</scope>
    <source>
        <strain evidence="2">NBRC 108769</strain>
    </source>
</reference>
<dbReference type="PROSITE" id="PS51257">
    <property type="entry name" value="PROKAR_LIPOPROTEIN"/>
    <property type="match status" value="1"/>
</dbReference>
<dbReference type="Proteomes" id="UP001156666">
    <property type="component" value="Unassembled WGS sequence"/>
</dbReference>
<comment type="caution">
    <text evidence="2">The sequence shown here is derived from an EMBL/GenBank/DDBJ whole genome shotgun (WGS) entry which is preliminary data.</text>
</comment>
<proteinExistence type="predicted"/>
<name>A0AA37WD88_9BACT</name>
<dbReference type="InterPro" id="IPR021796">
    <property type="entry name" value="Tll0287-like_dom"/>
</dbReference>
<accession>A0AA37WD88</accession>